<gene>
    <name evidence="3" type="ORF">SKAU_G00222710</name>
</gene>
<dbReference type="Proteomes" id="UP001152622">
    <property type="component" value="Chromosome 7"/>
</dbReference>
<proteinExistence type="predicted"/>
<dbReference type="Gene3D" id="1.10.287.1490">
    <property type="match status" value="1"/>
</dbReference>
<protein>
    <submittedName>
        <fullName evidence="3">Uncharacterized protein</fullName>
    </submittedName>
</protein>
<feature type="compositionally biased region" description="Basic and acidic residues" evidence="2">
    <location>
        <begin position="152"/>
        <end position="162"/>
    </location>
</feature>
<comment type="caution">
    <text evidence="3">The sequence shown here is derived from an EMBL/GenBank/DDBJ whole genome shotgun (WGS) entry which is preliminary data.</text>
</comment>
<accession>A0A9Q1FBF8</accession>
<keyword evidence="4" id="KW-1185">Reference proteome</keyword>
<name>A0A9Q1FBF8_SYNKA</name>
<dbReference type="AlphaFoldDB" id="A0A9Q1FBF8"/>
<dbReference type="EMBL" id="JAINUF010000007">
    <property type="protein sequence ID" value="KAJ8354704.1"/>
    <property type="molecule type" value="Genomic_DNA"/>
</dbReference>
<evidence type="ECO:0000313" key="3">
    <source>
        <dbReference type="EMBL" id="KAJ8354704.1"/>
    </source>
</evidence>
<feature type="coiled-coil region" evidence="1">
    <location>
        <begin position="29"/>
        <end position="123"/>
    </location>
</feature>
<evidence type="ECO:0000256" key="2">
    <source>
        <dbReference type="SAM" id="MobiDB-lite"/>
    </source>
</evidence>
<dbReference type="OrthoDB" id="8906012at2759"/>
<feature type="region of interest" description="Disordered" evidence="2">
    <location>
        <begin position="134"/>
        <end position="162"/>
    </location>
</feature>
<organism evidence="3 4">
    <name type="scientific">Synaphobranchus kaupii</name>
    <name type="common">Kaup's arrowtooth eel</name>
    <dbReference type="NCBI Taxonomy" id="118154"/>
    <lineage>
        <taxon>Eukaryota</taxon>
        <taxon>Metazoa</taxon>
        <taxon>Chordata</taxon>
        <taxon>Craniata</taxon>
        <taxon>Vertebrata</taxon>
        <taxon>Euteleostomi</taxon>
        <taxon>Actinopterygii</taxon>
        <taxon>Neopterygii</taxon>
        <taxon>Teleostei</taxon>
        <taxon>Anguilliformes</taxon>
        <taxon>Synaphobranchidae</taxon>
        <taxon>Synaphobranchus</taxon>
    </lineage>
</organism>
<keyword evidence="1" id="KW-0175">Coiled coil</keyword>
<evidence type="ECO:0000256" key="1">
    <source>
        <dbReference type="SAM" id="Coils"/>
    </source>
</evidence>
<reference evidence="3" key="1">
    <citation type="journal article" date="2023" name="Science">
        <title>Genome structures resolve the early diversification of teleost fishes.</title>
        <authorList>
            <person name="Parey E."/>
            <person name="Louis A."/>
            <person name="Montfort J."/>
            <person name="Bouchez O."/>
            <person name="Roques C."/>
            <person name="Iampietro C."/>
            <person name="Lluch J."/>
            <person name="Castinel A."/>
            <person name="Donnadieu C."/>
            <person name="Desvignes T."/>
            <person name="Floi Bucao C."/>
            <person name="Jouanno E."/>
            <person name="Wen M."/>
            <person name="Mejri S."/>
            <person name="Dirks R."/>
            <person name="Jansen H."/>
            <person name="Henkel C."/>
            <person name="Chen W.J."/>
            <person name="Zahm M."/>
            <person name="Cabau C."/>
            <person name="Klopp C."/>
            <person name="Thompson A.W."/>
            <person name="Robinson-Rechavi M."/>
            <person name="Braasch I."/>
            <person name="Lecointre G."/>
            <person name="Bobe J."/>
            <person name="Postlethwait J.H."/>
            <person name="Berthelot C."/>
            <person name="Roest Crollius H."/>
            <person name="Guiguen Y."/>
        </authorList>
    </citation>
    <scope>NUCLEOTIDE SEQUENCE</scope>
    <source>
        <strain evidence="3">WJC10195</strain>
    </source>
</reference>
<sequence>MYLKRNDEMNIAKKASFMDIKVRVTSDVLGEYKMEVDKLQKRLDEGTKEVAALNLALQTGQTEDKEKNAELVSCQKHLKTVKDEITATETDMKKFQDQSGKEKAAWTKEVAELKQQLAKKSEVCAYVKKDSAEGMKLCDNPIPEPPKQVASKAEEPKAKDTK</sequence>
<evidence type="ECO:0000313" key="4">
    <source>
        <dbReference type="Proteomes" id="UP001152622"/>
    </source>
</evidence>